<evidence type="ECO:0000259" key="2">
    <source>
        <dbReference type="Pfam" id="PF26575"/>
    </source>
</evidence>
<comment type="caution">
    <text evidence="3">The sequence shown here is derived from an EMBL/GenBank/DDBJ whole genome shotgun (WGS) entry which is preliminary data.</text>
</comment>
<proteinExistence type="predicted"/>
<sequence length="150" mass="16109">MGSELELYAMPAVAVGFVKKAMSESREKGRQVSRLEESIKSLEEEKRKIEAYKHELSLSLCMRLKSVCDSRNGGDASLPVLELYSSKAEDETAAVLSDLSLCCTGSLMALGVRPSITIQLVAISVLKIPGSISGGGAWQTLWLALATGCR</sequence>
<keyword evidence="1" id="KW-0175">Coiled coil</keyword>
<feature type="coiled-coil region" evidence="1">
    <location>
        <begin position="25"/>
        <end position="59"/>
    </location>
</feature>
<dbReference type="Proteomes" id="UP000734854">
    <property type="component" value="Unassembled WGS sequence"/>
</dbReference>
<evidence type="ECO:0000313" key="3">
    <source>
        <dbReference type="EMBL" id="KAG6498969.1"/>
    </source>
</evidence>
<protein>
    <recommendedName>
        <fullName evidence="2">HHO5-like N-terminal domain-containing protein</fullName>
    </recommendedName>
</protein>
<dbReference type="EMBL" id="JACMSC010000011">
    <property type="protein sequence ID" value="KAG6498969.1"/>
    <property type="molecule type" value="Genomic_DNA"/>
</dbReference>
<reference evidence="3 4" key="1">
    <citation type="submission" date="2020-08" db="EMBL/GenBank/DDBJ databases">
        <title>Plant Genome Project.</title>
        <authorList>
            <person name="Zhang R.-G."/>
        </authorList>
    </citation>
    <scope>NUCLEOTIDE SEQUENCE [LARGE SCALE GENOMIC DNA]</scope>
    <source>
        <tissue evidence="3">Rhizome</tissue>
    </source>
</reference>
<name>A0A8J5KWL7_ZINOF</name>
<dbReference type="Pfam" id="PF26575">
    <property type="entry name" value="HHO5_N"/>
    <property type="match status" value="1"/>
</dbReference>
<gene>
    <name evidence="3" type="ORF">ZIOFF_038723</name>
</gene>
<evidence type="ECO:0000256" key="1">
    <source>
        <dbReference type="SAM" id="Coils"/>
    </source>
</evidence>
<dbReference type="AlphaFoldDB" id="A0A8J5KWL7"/>
<accession>A0A8J5KWL7</accession>
<evidence type="ECO:0000313" key="4">
    <source>
        <dbReference type="Proteomes" id="UP000734854"/>
    </source>
</evidence>
<dbReference type="InterPro" id="IPR058673">
    <property type="entry name" value="HHO5-like_N"/>
</dbReference>
<keyword evidence="4" id="KW-1185">Reference proteome</keyword>
<organism evidence="3 4">
    <name type="scientific">Zingiber officinale</name>
    <name type="common">Ginger</name>
    <name type="synonym">Amomum zingiber</name>
    <dbReference type="NCBI Taxonomy" id="94328"/>
    <lineage>
        <taxon>Eukaryota</taxon>
        <taxon>Viridiplantae</taxon>
        <taxon>Streptophyta</taxon>
        <taxon>Embryophyta</taxon>
        <taxon>Tracheophyta</taxon>
        <taxon>Spermatophyta</taxon>
        <taxon>Magnoliopsida</taxon>
        <taxon>Liliopsida</taxon>
        <taxon>Zingiberales</taxon>
        <taxon>Zingiberaceae</taxon>
        <taxon>Zingiber</taxon>
    </lineage>
</organism>
<feature type="domain" description="HHO5-like N-terminal" evidence="2">
    <location>
        <begin position="17"/>
        <end position="64"/>
    </location>
</feature>